<evidence type="ECO:0000313" key="1">
    <source>
        <dbReference type="EMBL" id="RGM14692.1"/>
    </source>
</evidence>
<accession>A0A3E4URF3</accession>
<gene>
    <name evidence="1" type="ORF">DXC34_05205</name>
</gene>
<organism evidence="1 2">
    <name type="scientific">Bacteroides stercoris</name>
    <dbReference type="NCBI Taxonomy" id="46506"/>
    <lineage>
        <taxon>Bacteria</taxon>
        <taxon>Pseudomonadati</taxon>
        <taxon>Bacteroidota</taxon>
        <taxon>Bacteroidia</taxon>
        <taxon>Bacteroidales</taxon>
        <taxon>Bacteroidaceae</taxon>
        <taxon>Bacteroides</taxon>
    </lineage>
</organism>
<dbReference type="AlphaFoldDB" id="A0A3E4URF3"/>
<reference evidence="1 2" key="1">
    <citation type="submission" date="2018-08" db="EMBL/GenBank/DDBJ databases">
        <title>A genome reference for cultivated species of the human gut microbiota.</title>
        <authorList>
            <person name="Zou Y."/>
            <person name="Xue W."/>
            <person name="Luo G."/>
        </authorList>
    </citation>
    <scope>NUCLEOTIDE SEQUENCE [LARGE SCALE GENOMIC DNA]</scope>
    <source>
        <strain evidence="1 2">TF03-6</strain>
    </source>
</reference>
<proteinExistence type="predicted"/>
<name>A0A3E4URF3_BACSE</name>
<dbReference type="EMBL" id="QSSV01000005">
    <property type="protein sequence ID" value="RGM14692.1"/>
    <property type="molecule type" value="Genomic_DNA"/>
</dbReference>
<sequence>MVFVMPRVGTCHTTLWYGMYHTVVLRIPHCGTRDTNGWYSAYQAEVFPGTSFLVIIKHLR</sequence>
<dbReference type="Proteomes" id="UP000261223">
    <property type="component" value="Unassembled WGS sequence"/>
</dbReference>
<protein>
    <submittedName>
        <fullName evidence="1">Uncharacterized protein</fullName>
    </submittedName>
</protein>
<comment type="caution">
    <text evidence="1">The sequence shown here is derived from an EMBL/GenBank/DDBJ whole genome shotgun (WGS) entry which is preliminary data.</text>
</comment>
<evidence type="ECO:0000313" key="2">
    <source>
        <dbReference type="Proteomes" id="UP000261223"/>
    </source>
</evidence>